<evidence type="ECO:0000256" key="1">
    <source>
        <dbReference type="SAM" id="MobiDB-lite"/>
    </source>
</evidence>
<proteinExistence type="predicted"/>
<evidence type="ECO:0000313" key="3">
    <source>
        <dbReference type="EMBL" id="RCK68171.1"/>
    </source>
</evidence>
<evidence type="ECO:0008006" key="5">
    <source>
        <dbReference type="Google" id="ProtNLM"/>
    </source>
</evidence>
<keyword evidence="2" id="KW-0472">Membrane</keyword>
<feature type="transmembrane region" description="Helical" evidence="2">
    <location>
        <begin position="39"/>
        <end position="61"/>
    </location>
</feature>
<accession>A0A367YT59</accession>
<gene>
    <name evidence="3" type="ORF">DT076_17450</name>
</gene>
<organism evidence="3 4">
    <name type="scientific">Desertihabitans brevis</name>
    <dbReference type="NCBI Taxonomy" id="2268447"/>
    <lineage>
        <taxon>Bacteria</taxon>
        <taxon>Bacillati</taxon>
        <taxon>Actinomycetota</taxon>
        <taxon>Actinomycetes</taxon>
        <taxon>Propionibacteriales</taxon>
        <taxon>Propionibacteriaceae</taxon>
        <taxon>Desertihabitans</taxon>
    </lineage>
</organism>
<protein>
    <recommendedName>
        <fullName evidence="5">Sensor domain-containing protein</fullName>
    </recommendedName>
</protein>
<comment type="caution">
    <text evidence="3">The sequence shown here is derived from an EMBL/GenBank/DDBJ whole genome shotgun (WGS) entry which is preliminary data.</text>
</comment>
<evidence type="ECO:0000256" key="2">
    <source>
        <dbReference type="SAM" id="Phobius"/>
    </source>
</evidence>
<keyword evidence="2" id="KW-0812">Transmembrane</keyword>
<dbReference type="EMBL" id="QOUI01000013">
    <property type="protein sequence ID" value="RCK68171.1"/>
    <property type="molecule type" value="Genomic_DNA"/>
</dbReference>
<feature type="region of interest" description="Disordered" evidence="1">
    <location>
        <begin position="1"/>
        <end position="30"/>
    </location>
</feature>
<reference evidence="3 4" key="1">
    <citation type="submission" date="2018-07" db="EMBL/GenBank/DDBJ databases">
        <title>Desertimonas flava gen. nov. sp. nov.</title>
        <authorList>
            <person name="Liu S."/>
        </authorList>
    </citation>
    <scope>NUCLEOTIDE SEQUENCE [LARGE SCALE GENOMIC DNA]</scope>
    <source>
        <strain evidence="3 4">16Sb5-5</strain>
    </source>
</reference>
<dbReference type="AlphaFoldDB" id="A0A367YT59"/>
<dbReference type="RefSeq" id="WP_114127984.1">
    <property type="nucleotide sequence ID" value="NZ_QOUI01000013.1"/>
</dbReference>
<feature type="region of interest" description="Disordered" evidence="1">
    <location>
        <begin position="66"/>
        <end position="86"/>
    </location>
</feature>
<keyword evidence="4" id="KW-1185">Reference proteome</keyword>
<name>A0A367YT59_9ACTN</name>
<dbReference type="Proteomes" id="UP000252770">
    <property type="component" value="Unassembled WGS sequence"/>
</dbReference>
<sequence>MSTDPIFDPLRRVAEQTPAGDPAPLRRLGDRRRVHRRQVVGAVAVVAVLAAGAGVLVAQLIGPPPSRPIAPSPAVTASPIPGPGDRLEDAEVPRAEDFEWGEGITFDGYRASVVDDVAISRCQQAGTGSLGATDTRLVEVSSDVTAAAVVMAFPDEAAAGRAWSTLQRWGEECGSTLEQEGTPPVVGPTTLDVPVPRGRAGYVSVAVDAGDEPGLWVDYGTTQVGDRVVLATFESVGQDFSWDAEPGGPVGQTYPMIRTLQNMNERLAR</sequence>
<evidence type="ECO:0000313" key="4">
    <source>
        <dbReference type="Proteomes" id="UP000252770"/>
    </source>
</evidence>
<keyword evidence="2" id="KW-1133">Transmembrane helix</keyword>